<dbReference type="EC" id="1.1.1.25" evidence="3"/>
<feature type="binding site" evidence="3">
    <location>
        <position position="115"/>
    </location>
    <ligand>
        <name>shikimate</name>
        <dbReference type="ChEBI" id="CHEBI:36208"/>
    </ligand>
</feature>
<comment type="similarity">
    <text evidence="3">Belongs to the shikimate dehydrogenase family.</text>
</comment>
<accession>A0A975S3R2</accession>
<organism evidence="5 6">
    <name type="scientific">Arthrobacter sunyaminii</name>
    <dbReference type="NCBI Taxonomy" id="2816859"/>
    <lineage>
        <taxon>Bacteria</taxon>
        <taxon>Bacillati</taxon>
        <taxon>Actinomycetota</taxon>
        <taxon>Actinomycetes</taxon>
        <taxon>Micrococcales</taxon>
        <taxon>Micrococcaceae</taxon>
        <taxon>Arthrobacter</taxon>
    </lineage>
</organism>
<dbReference type="Proteomes" id="UP000680588">
    <property type="component" value="Chromosome"/>
</dbReference>
<comment type="subunit">
    <text evidence="3">Homodimer.</text>
</comment>
<evidence type="ECO:0000256" key="2">
    <source>
        <dbReference type="ARBA" id="ARBA00023141"/>
    </source>
</evidence>
<dbReference type="InterPro" id="IPR036291">
    <property type="entry name" value="NAD(P)-bd_dom_sf"/>
</dbReference>
<comment type="pathway">
    <text evidence="1 3">Metabolic intermediate biosynthesis; chorismate biosynthesis; chorismate from D-erythrose 4-phosphate and phosphoenolpyruvate: step 4/7.</text>
</comment>
<dbReference type="Pfam" id="PF08501">
    <property type="entry name" value="Shikimate_dh_N"/>
    <property type="match status" value="1"/>
</dbReference>
<evidence type="ECO:0000313" key="6">
    <source>
        <dbReference type="Proteomes" id="UP000680588"/>
    </source>
</evidence>
<dbReference type="InterPro" id="IPR013708">
    <property type="entry name" value="Shikimate_DH-bd_N"/>
</dbReference>
<comment type="caution">
    <text evidence="3">Lacks conserved residue(s) required for the propagation of feature annotation.</text>
</comment>
<keyword evidence="3" id="KW-0028">Amino-acid biosynthesis</keyword>
<dbReference type="Gene3D" id="3.40.50.10860">
    <property type="entry name" value="Leucine Dehydrogenase, chain A, domain 1"/>
    <property type="match status" value="1"/>
</dbReference>
<dbReference type="AlphaFoldDB" id="A0A975S3R2"/>
<reference evidence="5" key="1">
    <citation type="submission" date="2021-06" db="EMBL/GenBank/DDBJ databases">
        <title>Novel species in genus Arthrobacter.</title>
        <authorList>
            <person name="Zhang G."/>
        </authorList>
    </citation>
    <scope>NUCLEOTIDE SEQUENCE</scope>
    <source>
        <strain evidence="5">Zg-ZUI122</strain>
    </source>
</reference>
<feature type="binding site" evidence="3">
    <location>
        <position position="91"/>
    </location>
    <ligand>
        <name>NADP(+)</name>
        <dbReference type="ChEBI" id="CHEBI:58349"/>
    </ligand>
</feature>
<dbReference type="HAMAP" id="MF_00222">
    <property type="entry name" value="Shikimate_DH_AroE"/>
    <property type="match status" value="1"/>
</dbReference>
<comment type="function">
    <text evidence="3">Involved in the biosynthesis of the chorismate, which leads to the biosynthesis of aromatic amino acids. Catalyzes the reversible NADPH linked reduction of 3-dehydroshikimate (DHSA) to yield shikimate (SA).</text>
</comment>
<feature type="binding site" evidence="3">
    <location>
        <position position="263"/>
    </location>
    <ligand>
        <name>shikimate</name>
        <dbReference type="ChEBI" id="CHEBI:36208"/>
    </ligand>
</feature>
<dbReference type="PANTHER" id="PTHR21089">
    <property type="entry name" value="SHIKIMATE DEHYDROGENASE"/>
    <property type="match status" value="1"/>
</dbReference>
<protein>
    <recommendedName>
        <fullName evidence="3">Shikimate dehydrogenase (NADP(+))</fullName>
        <shortName evidence="3">SDH</shortName>
        <ecNumber evidence="3">1.1.1.25</ecNumber>
    </recommendedName>
</protein>
<dbReference type="KEGG" id="asun:KG104_10035"/>
<feature type="active site" description="Proton acceptor" evidence="3">
    <location>
        <position position="79"/>
    </location>
</feature>
<dbReference type="RefSeq" id="WP_104161151.1">
    <property type="nucleotide sequence ID" value="NZ_CP076456.1"/>
</dbReference>
<feature type="binding site" evidence="3">
    <location>
        <position position="256"/>
    </location>
    <ligand>
        <name>NADP(+)</name>
        <dbReference type="ChEBI" id="CHEBI:58349"/>
    </ligand>
</feature>
<dbReference type="PANTHER" id="PTHR21089:SF1">
    <property type="entry name" value="BIFUNCTIONAL 3-DEHYDROQUINATE DEHYDRATASE_SHIKIMATE DEHYDROGENASE, CHLOROPLASTIC"/>
    <property type="match status" value="1"/>
</dbReference>
<feature type="binding site" evidence="3">
    <location>
        <position position="235"/>
    </location>
    <ligand>
        <name>shikimate</name>
        <dbReference type="ChEBI" id="CHEBI:36208"/>
    </ligand>
</feature>
<feature type="binding site" evidence="3">
    <location>
        <position position="75"/>
    </location>
    <ligand>
        <name>shikimate</name>
        <dbReference type="ChEBI" id="CHEBI:36208"/>
    </ligand>
</feature>
<evidence type="ECO:0000259" key="4">
    <source>
        <dbReference type="Pfam" id="PF08501"/>
    </source>
</evidence>
<dbReference type="GO" id="GO:0050661">
    <property type="term" value="F:NADP binding"/>
    <property type="evidence" value="ECO:0007669"/>
    <property type="project" value="TreeGrafter"/>
</dbReference>
<dbReference type="GO" id="GO:0009073">
    <property type="term" value="P:aromatic amino acid family biosynthetic process"/>
    <property type="evidence" value="ECO:0007669"/>
    <property type="project" value="UniProtKB-KW"/>
</dbReference>
<dbReference type="NCBIfam" id="NF009201">
    <property type="entry name" value="PRK12549.1"/>
    <property type="match status" value="1"/>
</dbReference>
<dbReference type="CDD" id="cd01065">
    <property type="entry name" value="NAD_bind_Shikimate_DH"/>
    <property type="match status" value="1"/>
</dbReference>
<dbReference type="EMBL" id="CP076456">
    <property type="protein sequence ID" value="QWQ34885.1"/>
    <property type="molecule type" value="Genomic_DNA"/>
</dbReference>
<evidence type="ECO:0000256" key="1">
    <source>
        <dbReference type="ARBA" id="ARBA00004871"/>
    </source>
</evidence>
<dbReference type="GO" id="GO:0008652">
    <property type="term" value="P:amino acid biosynthetic process"/>
    <property type="evidence" value="ECO:0007669"/>
    <property type="project" value="UniProtKB-KW"/>
</dbReference>
<feature type="domain" description="Shikimate dehydrogenase substrate binding N-terminal" evidence="4">
    <location>
        <begin position="12"/>
        <end position="102"/>
    </location>
</feature>
<comment type="catalytic activity">
    <reaction evidence="3">
        <text>shikimate + NADP(+) = 3-dehydroshikimate + NADPH + H(+)</text>
        <dbReference type="Rhea" id="RHEA:17737"/>
        <dbReference type="ChEBI" id="CHEBI:15378"/>
        <dbReference type="ChEBI" id="CHEBI:16630"/>
        <dbReference type="ChEBI" id="CHEBI:36208"/>
        <dbReference type="ChEBI" id="CHEBI:57783"/>
        <dbReference type="ChEBI" id="CHEBI:58349"/>
        <dbReference type="EC" id="1.1.1.25"/>
    </reaction>
</comment>
<dbReference type="InterPro" id="IPR022893">
    <property type="entry name" value="Shikimate_DH_fam"/>
</dbReference>
<dbReference type="SUPFAM" id="SSF51735">
    <property type="entry name" value="NAD(P)-binding Rossmann-fold domains"/>
    <property type="match status" value="1"/>
</dbReference>
<feature type="binding site" evidence="3">
    <location>
        <begin position="20"/>
        <end position="22"/>
    </location>
    <ligand>
        <name>shikimate</name>
        <dbReference type="ChEBI" id="CHEBI:36208"/>
    </ligand>
</feature>
<keyword evidence="3" id="KW-0521">NADP</keyword>
<dbReference type="GO" id="GO:0005829">
    <property type="term" value="C:cytosol"/>
    <property type="evidence" value="ECO:0007669"/>
    <property type="project" value="TreeGrafter"/>
</dbReference>
<evidence type="ECO:0000313" key="5">
    <source>
        <dbReference type="EMBL" id="QWQ34885.1"/>
    </source>
</evidence>
<dbReference type="SUPFAM" id="SSF53223">
    <property type="entry name" value="Aminoacid dehydrogenase-like, N-terminal domain"/>
    <property type="match status" value="1"/>
</dbReference>
<feature type="binding site" evidence="3">
    <location>
        <position position="233"/>
    </location>
    <ligand>
        <name>NADP(+)</name>
        <dbReference type="ChEBI" id="CHEBI:58349"/>
    </ligand>
</feature>
<keyword evidence="3" id="KW-0560">Oxidoreductase</keyword>
<keyword evidence="2 3" id="KW-0057">Aromatic amino acid biosynthesis</keyword>
<name>A0A975S3R2_9MICC</name>
<proteinExistence type="inferred from homology"/>
<feature type="binding site" evidence="3">
    <location>
        <position position="100"/>
    </location>
    <ligand>
        <name>shikimate</name>
        <dbReference type="ChEBI" id="CHEBI:36208"/>
    </ligand>
</feature>
<dbReference type="InterPro" id="IPR046346">
    <property type="entry name" value="Aminoacid_DH-like_N_sf"/>
</dbReference>
<keyword evidence="6" id="KW-1185">Reference proteome</keyword>
<gene>
    <name evidence="3" type="primary">aroE</name>
    <name evidence="5" type="ORF">KG104_10035</name>
</gene>
<sequence>MSNPSESFLVGLIGEGVTPSLSPPMHEHAADRLGLRYLYRPVDLSVLGQGEGIEAALKSLLHGGRDLGFNAFNITHPCKQLVLRCLDEVSDDAARLGAVNTVLIRDGKFIGHNTDFSGFASALATGLPDAVLDRVVQLGVGGAGSAVAYALLKAGTKHLTLIDVEYSRAAERAEALGRLFPGQTVAAADSADLPAVLVEADGFMHATPVGMHSHPGLPLDPELLSPRQWVADVVYRPLETELVRAARARGCAVLDGGNMAVGQAVDAFELITGIRPDPDLMRADFLDLIERGL</sequence>
<dbReference type="GO" id="GO:0004764">
    <property type="term" value="F:shikimate 3-dehydrogenase (NADP+) activity"/>
    <property type="evidence" value="ECO:0007669"/>
    <property type="project" value="UniProtKB-UniRule"/>
</dbReference>
<evidence type="ECO:0000256" key="3">
    <source>
        <dbReference type="HAMAP-Rule" id="MF_00222"/>
    </source>
</evidence>
<dbReference type="Gene3D" id="3.40.50.720">
    <property type="entry name" value="NAD(P)-binding Rossmann-like Domain"/>
    <property type="match status" value="1"/>
</dbReference>
<dbReference type="GO" id="GO:0009423">
    <property type="term" value="P:chorismate biosynthetic process"/>
    <property type="evidence" value="ECO:0007669"/>
    <property type="project" value="UniProtKB-UniRule"/>
</dbReference>
<dbReference type="GO" id="GO:0019632">
    <property type="term" value="P:shikimate metabolic process"/>
    <property type="evidence" value="ECO:0007669"/>
    <property type="project" value="TreeGrafter"/>
</dbReference>
<feature type="binding site" evidence="3">
    <location>
        <begin position="139"/>
        <end position="143"/>
    </location>
    <ligand>
        <name>NADP(+)</name>
        <dbReference type="ChEBI" id="CHEBI:58349"/>
    </ligand>
</feature>